<proteinExistence type="predicted"/>
<organism evidence="2 3">
    <name type="scientific">Massilia yuzhufengensis</name>
    <dbReference type="NCBI Taxonomy" id="1164594"/>
    <lineage>
        <taxon>Bacteria</taxon>
        <taxon>Pseudomonadati</taxon>
        <taxon>Pseudomonadota</taxon>
        <taxon>Betaproteobacteria</taxon>
        <taxon>Burkholderiales</taxon>
        <taxon>Oxalobacteraceae</taxon>
        <taxon>Telluria group</taxon>
        <taxon>Massilia</taxon>
    </lineage>
</organism>
<gene>
    <name evidence="2" type="ORF">SAMN05216204_11697</name>
</gene>
<dbReference type="OrthoDB" id="8759165at2"/>
<evidence type="ECO:0000256" key="1">
    <source>
        <dbReference type="SAM" id="Phobius"/>
    </source>
</evidence>
<feature type="transmembrane region" description="Helical" evidence="1">
    <location>
        <begin position="44"/>
        <end position="62"/>
    </location>
</feature>
<dbReference type="Proteomes" id="UP000198639">
    <property type="component" value="Unassembled WGS sequence"/>
</dbReference>
<keyword evidence="1" id="KW-1133">Transmembrane helix</keyword>
<evidence type="ECO:0000313" key="3">
    <source>
        <dbReference type="Proteomes" id="UP000198639"/>
    </source>
</evidence>
<keyword evidence="3" id="KW-1185">Reference proteome</keyword>
<dbReference type="STRING" id="1164594.SAMN05216204_11697"/>
<dbReference type="RefSeq" id="WP_091875288.1">
    <property type="nucleotide sequence ID" value="NZ_FOLD01000016.1"/>
</dbReference>
<dbReference type="EMBL" id="FOLD01000016">
    <property type="protein sequence ID" value="SFD11714.1"/>
    <property type="molecule type" value="Genomic_DNA"/>
</dbReference>
<keyword evidence="1" id="KW-0812">Transmembrane</keyword>
<sequence>MKAVLILATLFVFISMLLNAARNRGKLDDKANRAVAGLASSMRIFVYGLLFFVGIVCLAVAWQSL</sequence>
<protein>
    <submittedName>
        <fullName evidence="2">Uncharacterized protein</fullName>
    </submittedName>
</protein>
<keyword evidence="1" id="KW-0472">Membrane</keyword>
<accession>A0A1I1PP94</accession>
<evidence type="ECO:0000313" key="2">
    <source>
        <dbReference type="EMBL" id="SFD11714.1"/>
    </source>
</evidence>
<reference evidence="3" key="1">
    <citation type="submission" date="2016-10" db="EMBL/GenBank/DDBJ databases">
        <authorList>
            <person name="Varghese N."/>
            <person name="Submissions S."/>
        </authorList>
    </citation>
    <scope>NUCLEOTIDE SEQUENCE [LARGE SCALE GENOMIC DNA]</scope>
    <source>
        <strain evidence="3">CGMCC 1.12041</strain>
    </source>
</reference>
<dbReference type="AlphaFoldDB" id="A0A1I1PP94"/>
<name>A0A1I1PP94_9BURK</name>